<dbReference type="Proteomes" id="UP000235533">
    <property type="component" value="Unassembled WGS sequence"/>
</dbReference>
<evidence type="ECO:0000313" key="2">
    <source>
        <dbReference type="Proteomes" id="UP000235533"/>
    </source>
</evidence>
<protein>
    <submittedName>
        <fullName evidence="1">Uncharacterized protein</fullName>
    </submittedName>
</protein>
<gene>
    <name evidence="1" type="ORF">BCT54_23210</name>
</gene>
<dbReference type="AlphaFoldDB" id="A0A2N7JQR3"/>
<dbReference type="EMBL" id="MCZF01000126">
    <property type="protein sequence ID" value="PMM52728.1"/>
    <property type="molecule type" value="Genomic_DNA"/>
</dbReference>
<reference evidence="2" key="1">
    <citation type="submission" date="2016-07" db="EMBL/GenBank/DDBJ databases">
        <title>Nontailed viruses are major unrecognized killers of bacteria in the ocean.</title>
        <authorList>
            <person name="Kauffman K."/>
            <person name="Hussain F."/>
            <person name="Yang J."/>
            <person name="Arevalo P."/>
            <person name="Brown J."/>
            <person name="Cutler M."/>
            <person name="Kelly L."/>
            <person name="Polz M.F."/>
        </authorList>
    </citation>
    <scope>NUCLEOTIDE SEQUENCE [LARGE SCALE GENOMIC DNA]</scope>
    <source>
        <strain evidence="2">10N.261.48.B5</strain>
    </source>
</reference>
<proteinExistence type="predicted"/>
<comment type="caution">
    <text evidence="1">The sequence shown here is derived from an EMBL/GenBank/DDBJ whole genome shotgun (WGS) entry which is preliminary data.</text>
</comment>
<dbReference type="SUPFAM" id="SSF55144">
    <property type="entry name" value="LigT-like"/>
    <property type="match status" value="1"/>
</dbReference>
<dbReference type="RefSeq" id="WP_102552475.1">
    <property type="nucleotide sequence ID" value="NZ_MCZF01000126.1"/>
</dbReference>
<accession>A0A2N7JQR3</accession>
<dbReference type="Gene3D" id="3.90.1140.10">
    <property type="entry name" value="Cyclic phosphodiesterase"/>
    <property type="match status" value="1"/>
</dbReference>
<evidence type="ECO:0000313" key="1">
    <source>
        <dbReference type="EMBL" id="PMM52728.1"/>
    </source>
</evidence>
<dbReference type="InterPro" id="IPR009097">
    <property type="entry name" value="Cyclic_Pdiesterase"/>
</dbReference>
<sequence length="241" mass="27688">MIQSIYDGMWERFKVASEKNEHELDLNLLDQMTDTRRGVTALAYLNQGSQAVLDEILSFQRTVQQIEPDQYYHPLDELHLTVLSVISCVPEFELNQINVKSYVEIFLKVLRDADPVEINYRGITASPNCIVIQGFPVADTLEEIRDDLREQLSRAGLRVSFDSRYKQVTAHSSLIRFRVPISDGPQLLALCQPYRDHEFGSIVLTDFELVFNNWYQNLAVTTLLASCSLESEVQIQSMSYF</sequence>
<organism evidence="1 2">
    <name type="scientific">Vibrio splendidus</name>
    <dbReference type="NCBI Taxonomy" id="29497"/>
    <lineage>
        <taxon>Bacteria</taxon>
        <taxon>Pseudomonadati</taxon>
        <taxon>Pseudomonadota</taxon>
        <taxon>Gammaproteobacteria</taxon>
        <taxon>Vibrionales</taxon>
        <taxon>Vibrionaceae</taxon>
        <taxon>Vibrio</taxon>
    </lineage>
</organism>
<name>A0A2N7JQR3_VIBSP</name>